<feature type="transmembrane region" description="Helical" evidence="7">
    <location>
        <begin position="112"/>
        <end position="130"/>
    </location>
</feature>
<dbReference type="InterPro" id="IPR010656">
    <property type="entry name" value="DctM"/>
</dbReference>
<dbReference type="NCBIfam" id="TIGR00786">
    <property type="entry name" value="dctM"/>
    <property type="match status" value="1"/>
</dbReference>
<keyword evidence="3 7" id="KW-0997">Cell inner membrane</keyword>
<dbReference type="InterPro" id="IPR004681">
    <property type="entry name" value="TRAP_DctM"/>
</dbReference>
<proteinExistence type="inferred from homology"/>
<keyword evidence="2" id="KW-1003">Cell membrane</keyword>
<evidence type="ECO:0000256" key="5">
    <source>
        <dbReference type="ARBA" id="ARBA00022989"/>
    </source>
</evidence>
<keyword evidence="10" id="KW-1185">Reference proteome</keyword>
<dbReference type="EMBL" id="CP076448">
    <property type="protein sequence ID" value="QXM25626.1"/>
    <property type="molecule type" value="Genomic_DNA"/>
</dbReference>
<gene>
    <name evidence="9" type="ORF">KO353_05300</name>
</gene>
<reference evidence="9" key="1">
    <citation type="submission" date="2021-06" db="EMBL/GenBank/DDBJ databases">
        <title>Elioraea tepida, sp. nov., a moderately thermophilic aerobic anoxygenic phototrophic bacterium isolated from an alkaline siliceous hot spring mat community in Yellowstone National Park, WY, USA.</title>
        <authorList>
            <person name="Saini M.K."/>
            <person name="Yoshida S."/>
            <person name="Sebastian A."/>
            <person name="Hirose S."/>
            <person name="Hara E."/>
            <person name="Tamaki H."/>
            <person name="Soulier N.T."/>
            <person name="Albert I."/>
            <person name="Hanada S."/>
            <person name="Bryant D.A."/>
            <person name="Tank M."/>
        </authorList>
    </citation>
    <scope>NUCLEOTIDE SEQUENCE</scope>
    <source>
        <strain evidence="9">MS-P2</strain>
    </source>
</reference>
<comment type="subcellular location">
    <subcellularLocation>
        <location evidence="1 7">Cell inner membrane</location>
        <topology evidence="1 7">Multi-pass membrane protein</topology>
    </subcellularLocation>
</comment>
<dbReference type="PANTHER" id="PTHR33362">
    <property type="entry name" value="SIALIC ACID TRAP TRANSPORTER PERMEASE PROTEIN SIAT-RELATED"/>
    <property type="match status" value="1"/>
</dbReference>
<dbReference type="RefSeq" id="WP_218286682.1">
    <property type="nucleotide sequence ID" value="NZ_CP076448.1"/>
</dbReference>
<evidence type="ECO:0000313" key="10">
    <source>
        <dbReference type="Proteomes" id="UP000694001"/>
    </source>
</evidence>
<evidence type="ECO:0000256" key="1">
    <source>
        <dbReference type="ARBA" id="ARBA00004429"/>
    </source>
</evidence>
<keyword evidence="6 7" id="KW-0472">Membrane</keyword>
<sequence>MAGTMLAVMLGLFALSVPVAVAIGLAAVLGIVEFTRFPLIVAAQQIYVALDRFPLAAIPFFILAGNLMEVGGISRRLVGFARAVVGGIQGGLAVTCVLTCMIFAAISGSSVATTFAIGAILVPALQRLGYPAAFAGSLQATAAELGVVIPPSIPMILYGVATQTSIPELFIAGFGPGLLIGAALSATVLVWCRLTGWGKQDGEGRDGLLPATRHAFWALLMPVIVLGGIYGGITTPTEASVIAVIYALVVGLLIHRELRPAALWGVFRRSVITSSVIMFIIATAGLFSWLLNRQRVPDMMAEWLVATFGSPGLFLLGVNLFLFVVGMFIETSASIIVLGPILAPAAVRFGIDPVHFGTVMVVNLALGMVTPPFGVNLFAAAQVAETGVDKMMRYLPAFIAVIVACLMVISYVPAISLFLRDAVYR</sequence>
<feature type="transmembrane region" description="Helical" evidence="7">
    <location>
        <begin position="354"/>
        <end position="374"/>
    </location>
</feature>
<dbReference type="GO" id="GO:0005886">
    <property type="term" value="C:plasma membrane"/>
    <property type="evidence" value="ECO:0007669"/>
    <property type="project" value="UniProtKB-SubCell"/>
</dbReference>
<feature type="transmembrane region" description="Helical" evidence="7">
    <location>
        <begin position="270"/>
        <end position="291"/>
    </location>
</feature>
<keyword evidence="5 7" id="KW-1133">Transmembrane helix</keyword>
<evidence type="ECO:0000256" key="6">
    <source>
        <dbReference type="ARBA" id="ARBA00023136"/>
    </source>
</evidence>
<feature type="transmembrane region" description="Helical" evidence="7">
    <location>
        <begin position="142"/>
        <end position="161"/>
    </location>
</feature>
<accession>A0A975U5T7</accession>
<dbReference type="Proteomes" id="UP000694001">
    <property type="component" value="Chromosome"/>
</dbReference>
<evidence type="ECO:0000256" key="7">
    <source>
        <dbReference type="RuleBase" id="RU369079"/>
    </source>
</evidence>
<evidence type="ECO:0000259" key="8">
    <source>
        <dbReference type="Pfam" id="PF06808"/>
    </source>
</evidence>
<name>A0A975U5T7_9PROT</name>
<organism evidence="9 10">
    <name type="scientific">Elioraea tepida</name>
    <dbReference type="NCBI Taxonomy" id="2843330"/>
    <lineage>
        <taxon>Bacteria</taxon>
        <taxon>Pseudomonadati</taxon>
        <taxon>Pseudomonadota</taxon>
        <taxon>Alphaproteobacteria</taxon>
        <taxon>Acetobacterales</taxon>
        <taxon>Elioraeaceae</taxon>
        <taxon>Elioraea</taxon>
    </lineage>
</organism>
<comment type="function">
    <text evidence="7">Part of the tripartite ATP-independent periplasmic (TRAP) transport system.</text>
</comment>
<dbReference type="GO" id="GO:0022857">
    <property type="term" value="F:transmembrane transporter activity"/>
    <property type="evidence" value="ECO:0007669"/>
    <property type="project" value="UniProtKB-UniRule"/>
</dbReference>
<feature type="transmembrane region" description="Helical" evidence="7">
    <location>
        <begin position="394"/>
        <end position="419"/>
    </location>
</feature>
<keyword evidence="4 7" id="KW-0812">Transmembrane</keyword>
<dbReference type="KEGG" id="elio:KO353_05300"/>
<feature type="transmembrane region" description="Helical" evidence="7">
    <location>
        <begin position="80"/>
        <end position="106"/>
    </location>
</feature>
<comment type="subunit">
    <text evidence="7">The complex comprises the extracytoplasmic solute receptor protein and the two transmembrane proteins.</text>
</comment>
<evidence type="ECO:0000256" key="4">
    <source>
        <dbReference type="ARBA" id="ARBA00022692"/>
    </source>
</evidence>
<dbReference type="PANTHER" id="PTHR33362:SF3">
    <property type="entry name" value="SIALIC ACID TRAP TRANSPORTER PERMEASE PROTEIN SIAT"/>
    <property type="match status" value="1"/>
</dbReference>
<feature type="transmembrane region" description="Helical" evidence="7">
    <location>
        <begin position="311"/>
        <end position="342"/>
    </location>
</feature>
<feature type="domain" description="TRAP C4-dicarboxylate transport system permease DctM subunit" evidence="8">
    <location>
        <begin position="6"/>
        <end position="415"/>
    </location>
</feature>
<dbReference type="Pfam" id="PF06808">
    <property type="entry name" value="DctM"/>
    <property type="match status" value="1"/>
</dbReference>
<feature type="transmembrane region" description="Helical" evidence="7">
    <location>
        <begin position="239"/>
        <end position="258"/>
    </location>
</feature>
<dbReference type="AlphaFoldDB" id="A0A975U5T7"/>
<dbReference type="PIRSF" id="PIRSF006066">
    <property type="entry name" value="HI0050"/>
    <property type="match status" value="1"/>
</dbReference>
<feature type="transmembrane region" description="Helical" evidence="7">
    <location>
        <begin position="215"/>
        <end position="233"/>
    </location>
</feature>
<feature type="transmembrane region" description="Helical" evidence="7">
    <location>
        <begin position="173"/>
        <end position="194"/>
    </location>
</feature>
<evidence type="ECO:0000313" key="9">
    <source>
        <dbReference type="EMBL" id="QXM25626.1"/>
    </source>
</evidence>
<evidence type="ECO:0000256" key="2">
    <source>
        <dbReference type="ARBA" id="ARBA00022475"/>
    </source>
</evidence>
<evidence type="ECO:0000256" key="3">
    <source>
        <dbReference type="ARBA" id="ARBA00022519"/>
    </source>
</evidence>
<feature type="transmembrane region" description="Helical" evidence="7">
    <location>
        <begin position="46"/>
        <end position="68"/>
    </location>
</feature>
<comment type="similarity">
    <text evidence="7">Belongs to the TRAP transporter large permease family.</text>
</comment>
<protein>
    <recommendedName>
        <fullName evidence="7">TRAP transporter large permease protein</fullName>
    </recommendedName>
</protein>
<keyword evidence="7" id="KW-0813">Transport</keyword>